<sequence length="368" mass="40960">MPRDVLDVASKMLSRRDFPSAIKLLEGRSEIYEGNFDYYILLANACLYAGDAGTASMYYQKAREIKLTDTGLLLGQAALFLRRGNTDRAVQYYLEVLDGDPENKTAKRALEFIRTQGDYDTICRWIDNGKIERFYPPLGANIGKILGIAVPAAACVLGALFVLLIIRFPRNAPEGERADLSALALSSDETKYAQEKDMASSAYAFILSNKEITESYARSQRYFQAYRDNAAQIEINRILHSNASLSIKQKARVLMSYLSPPTFDTIADNPSYEDAVKNPVLYEDCYASWSGRVSNAVTQGTSYRFDLLVGYETMEKVVGIVPVQFQSDPGIASALPVKVLGKIVFDNGKLSLEGRSVYQNVKDFLETP</sequence>
<comment type="caution">
    <text evidence="3">The sequence shown here is derived from an EMBL/GenBank/DDBJ whole genome shotgun (WGS) entry which is preliminary data.</text>
</comment>
<evidence type="ECO:0000313" key="5">
    <source>
        <dbReference type="Proteomes" id="UP000016412"/>
    </source>
</evidence>
<dbReference type="PROSITE" id="PS50005">
    <property type="entry name" value="TPR"/>
    <property type="match status" value="1"/>
</dbReference>
<feature type="transmembrane region" description="Helical" evidence="2">
    <location>
        <begin position="145"/>
        <end position="166"/>
    </location>
</feature>
<dbReference type="AlphaFoldDB" id="U2MI22"/>
<proteinExistence type="predicted"/>
<keyword evidence="1" id="KW-0802">TPR repeat</keyword>
<dbReference type="SMART" id="SM00028">
    <property type="entry name" value="TPR"/>
    <property type="match status" value="2"/>
</dbReference>
<dbReference type="Proteomes" id="UP000016412">
    <property type="component" value="Unassembled WGS sequence"/>
</dbReference>
<gene>
    <name evidence="4" type="ORF">HMPREF0860_2016</name>
    <name evidence="3" type="ORF">HMPREF1325_0812</name>
</gene>
<dbReference type="STRING" id="1125725.HMPREF1325_0812"/>
<dbReference type="InterPro" id="IPR011990">
    <property type="entry name" value="TPR-like_helical_dom_sf"/>
</dbReference>
<dbReference type="OrthoDB" id="357238at2"/>
<dbReference type="RefSeq" id="WP_021330875.1">
    <property type="nucleotide sequence ID" value="NZ_AUZJ01000045.1"/>
</dbReference>
<evidence type="ECO:0000313" key="6">
    <source>
        <dbReference type="Proteomes" id="UP000016646"/>
    </source>
</evidence>
<keyword evidence="2" id="KW-1133">Transmembrane helix</keyword>
<dbReference type="EMBL" id="AUZJ01000045">
    <property type="protein sequence ID" value="ERF60175.1"/>
    <property type="molecule type" value="Genomic_DNA"/>
</dbReference>
<reference evidence="5 6" key="1">
    <citation type="submission" date="2013-08" db="EMBL/GenBank/DDBJ databases">
        <authorList>
            <person name="Durkin A.S."/>
            <person name="Haft D.R."/>
            <person name="McCorrison J."/>
            <person name="Torralba M."/>
            <person name="Gillis M."/>
            <person name="Haft D.H."/>
            <person name="Methe B."/>
            <person name="Sutton G."/>
            <person name="Nelson K.E."/>
        </authorList>
    </citation>
    <scope>NUCLEOTIDE SEQUENCE [LARGE SCALE GENOMIC DNA]</scope>
    <source>
        <strain evidence="4 6">ATCC 35536</strain>
        <strain evidence="3 5">VPI DR56BR1116</strain>
    </source>
</reference>
<evidence type="ECO:0000313" key="4">
    <source>
        <dbReference type="EMBL" id="ERK01310.1"/>
    </source>
</evidence>
<keyword evidence="6" id="KW-1185">Reference proteome</keyword>
<dbReference type="Proteomes" id="UP000016646">
    <property type="component" value="Unassembled WGS sequence"/>
</dbReference>
<feature type="repeat" description="TPR" evidence="1">
    <location>
        <begin position="70"/>
        <end position="103"/>
    </location>
</feature>
<dbReference type="InterPro" id="IPR019734">
    <property type="entry name" value="TPR_rpt"/>
</dbReference>
<name>U2MI22_TRESO</name>
<evidence type="ECO:0000313" key="3">
    <source>
        <dbReference type="EMBL" id="ERF60175.1"/>
    </source>
</evidence>
<keyword evidence="2" id="KW-0812">Transmembrane</keyword>
<evidence type="ECO:0000256" key="2">
    <source>
        <dbReference type="SAM" id="Phobius"/>
    </source>
</evidence>
<accession>U2MI22</accession>
<dbReference type="SUPFAM" id="SSF48452">
    <property type="entry name" value="TPR-like"/>
    <property type="match status" value="1"/>
</dbReference>
<evidence type="ECO:0000256" key="1">
    <source>
        <dbReference type="PROSITE-ProRule" id="PRU00339"/>
    </source>
</evidence>
<keyword evidence="2" id="KW-0472">Membrane</keyword>
<organism evidence="3 5">
    <name type="scientific">Treponema socranskii subsp. socranskii VPI DR56BR1116 = ATCC 35536</name>
    <dbReference type="NCBI Taxonomy" id="1125725"/>
    <lineage>
        <taxon>Bacteria</taxon>
        <taxon>Pseudomonadati</taxon>
        <taxon>Spirochaetota</taxon>
        <taxon>Spirochaetia</taxon>
        <taxon>Spirochaetales</taxon>
        <taxon>Treponemataceae</taxon>
        <taxon>Treponema</taxon>
    </lineage>
</organism>
<dbReference type="EMBL" id="AVQI01000059">
    <property type="protein sequence ID" value="ERK01310.1"/>
    <property type="molecule type" value="Genomic_DNA"/>
</dbReference>
<dbReference type="Gene3D" id="1.25.40.10">
    <property type="entry name" value="Tetratricopeptide repeat domain"/>
    <property type="match status" value="1"/>
</dbReference>
<dbReference type="PATRIC" id="fig|1125725.3.peg.1877"/>
<dbReference type="eggNOG" id="COG0457">
    <property type="taxonomic scope" value="Bacteria"/>
</dbReference>
<protein>
    <submittedName>
        <fullName evidence="3">Uncharacterized protein</fullName>
    </submittedName>
</protein>